<keyword evidence="2" id="KW-0547">Nucleotide-binding</keyword>
<comment type="caution">
    <text evidence="2">The sequence shown here is derived from an EMBL/GenBank/DDBJ whole genome shotgun (WGS) entry which is preliminary data.</text>
</comment>
<accession>A0A4Z0AT08</accession>
<dbReference type="EMBL" id="QUZU01000012">
    <property type="protein sequence ID" value="TFY89299.1"/>
    <property type="molecule type" value="Genomic_DNA"/>
</dbReference>
<dbReference type="InterPro" id="IPR003959">
    <property type="entry name" value="ATPase_AAA_core"/>
</dbReference>
<evidence type="ECO:0000259" key="1">
    <source>
        <dbReference type="Pfam" id="PF13304"/>
    </source>
</evidence>
<dbReference type="OrthoDB" id="9809324at2"/>
<keyword evidence="2" id="KW-0067">ATP-binding</keyword>
<name>A0A4Z0AT08_9PSED</name>
<proteinExistence type="predicted"/>
<dbReference type="SUPFAM" id="SSF52540">
    <property type="entry name" value="P-loop containing nucleoside triphosphate hydrolases"/>
    <property type="match status" value="1"/>
</dbReference>
<dbReference type="Pfam" id="PF13304">
    <property type="entry name" value="AAA_21"/>
    <property type="match status" value="1"/>
</dbReference>
<reference evidence="2 3" key="1">
    <citation type="journal article" date="2019" name="Syst. Appl. Microbiol.">
        <title>New species of pathogenic Pseudomonas isolated from citrus in Tunisia: Proposal of Pseudomonas kairouanensis sp. nov. and Pseudomonas nabeulensis sp. nov.</title>
        <authorList>
            <person name="Oueslati M."/>
            <person name="Mulet M."/>
            <person name="Gomila M."/>
            <person name="Berge O."/>
            <person name="Hajlaoui M.R."/>
            <person name="Lalucat J."/>
            <person name="Sadfi-Zouaoui N."/>
            <person name="Garcia-Valdes E."/>
        </authorList>
    </citation>
    <scope>NUCLEOTIDE SEQUENCE [LARGE SCALE GENOMIC DNA]</scope>
    <source>
        <strain evidence="2 3">KC12</strain>
    </source>
</reference>
<dbReference type="PANTHER" id="PTHR40396">
    <property type="entry name" value="ATPASE-LIKE PROTEIN"/>
    <property type="match status" value="1"/>
</dbReference>
<evidence type="ECO:0000313" key="3">
    <source>
        <dbReference type="Proteomes" id="UP000297391"/>
    </source>
</evidence>
<protein>
    <submittedName>
        <fullName evidence="2">ATP-binding protein</fullName>
    </submittedName>
</protein>
<feature type="domain" description="ATPase AAA-type core" evidence="1">
    <location>
        <begin position="49"/>
        <end position="364"/>
    </location>
</feature>
<dbReference type="GO" id="GO:0005524">
    <property type="term" value="F:ATP binding"/>
    <property type="evidence" value="ECO:0007669"/>
    <property type="project" value="UniProtKB-KW"/>
</dbReference>
<dbReference type="AlphaFoldDB" id="A0A4Z0AT08"/>
<sequence>MLIEFSVSNFRSFREKQTLSMVASPRLGKKQNVFDPELEGESFPKLLKVAAIYGPNASGKSNLVKAFDVIPALLRRSPGANYSIPVMPFRFDSELAAKPSLFEAHFIEDNLRFQYVIAATSERIFEETLSCYPKGKESLLFSRKFSPDTGESYVFGEALEGGGMVHEAWKRLTAPQSLFLAQAVLNSSEELQQLKSPYQWLESSNLCIGQDGMNSWSLASRSMVMQTPGAKDSLQSFMQRLDVPITDIRFEKKTEFDYKKGPHTEFNDYLMFVGKESNTKLTHTTALGDVEFDFSEESGGTQNLIGFWLPWMNLNMSSKGSVVVIDELDSSLHPKIVESLIKEHLAGNKNTQLIFTTHDTHLMNTKLLRRDQFWVTERDTNGATQMFSIHDFKGRDSEDVEKRYYEGRYRGLPILSRS</sequence>
<keyword evidence="3" id="KW-1185">Reference proteome</keyword>
<organism evidence="2 3">
    <name type="scientific">Pseudomonas kairouanensis</name>
    <dbReference type="NCBI Taxonomy" id="2293832"/>
    <lineage>
        <taxon>Bacteria</taxon>
        <taxon>Pseudomonadati</taxon>
        <taxon>Pseudomonadota</taxon>
        <taxon>Gammaproteobacteria</taxon>
        <taxon>Pseudomonadales</taxon>
        <taxon>Pseudomonadaceae</taxon>
        <taxon>Pseudomonas</taxon>
    </lineage>
</organism>
<evidence type="ECO:0000313" key="2">
    <source>
        <dbReference type="EMBL" id="TFY89299.1"/>
    </source>
</evidence>
<dbReference type="RefSeq" id="WP_135289408.1">
    <property type="nucleotide sequence ID" value="NZ_QUZU01000012.1"/>
</dbReference>
<dbReference type="InterPro" id="IPR027417">
    <property type="entry name" value="P-loop_NTPase"/>
</dbReference>
<dbReference type="PANTHER" id="PTHR40396:SF1">
    <property type="entry name" value="ATPASE AAA-TYPE CORE DOMAIN-CONTAINING PROTEIN"/>
    <property type="match status" value="1"/>
</dbReference>
<dbReference type="Proteomes" id="UP000297391">
    <property type="component" value="Unassembled WGS sequence"/>
</dbReference>
<gene>
    <name evidence="2" type="ORF">DYL59_12235</name>
</gene>
<dbReference type="GO" id="GO:0016887">
    <property type="term" value="F:ATP hydrolysis activity"/>
    <property type="evidence" value="ECO:0007669"/>
    <property type="project" value="InterPro"/>
</dbReference>
<dbReference type="Gene3D" id="3.40.50.300">
    <property type="entry name" value="P-loop containing nucleotide triphosphate hydrolases"/>
    <property type="match status" value="1"/>
</dbReference>